<dbReference type="EMBL" id="PXWG01000025">
    <property type="protein sequence ID" value="PSJ28336.1"/>
    <property type="molecule type" value="Genomic_DNA"/>
</dbReference>
<keyword evidence="2" id="KW-1185">Reference proteome</keyword>
<dbReference type="Proteomes" id="UP000242427">
    <property type="component" value="Unassembled WGS sequence"/>
</dbReference>
<comment type="caution">
    <text evidence="1">The sequence shown here is derived from an EMBL/GenBank/DDBJ whole genome shotgun (WGS) entry which is preliminary data.</text>
</comment>
<dbReference type="AlphaFoldDB" id="A0A9X7JRG6"/>
<evidence type="ECO:0000313" key="2">
    <source>
        <dbReference type="Proteomes" id="UP000242427"/>
    </source>
</evidence>
<evidence type="ECO:0008006" key="3">
    <source>
        <dbReference type="Google" id="ProtNLM"/>
    </source>
</evidence>
<evidence type="ECO:0000313" key="1">
    <source>
        <dbReference type="EMBL" id="PSJ28336.1"/>
    </source>
</evidence>
<dbReference type="InterPro" id="IPR054058">
    <property type="entry name" value="HTH_67"/>
</dbReference>
<dbReference type="Pfam" id="PF21863">
    <property type="entry name" value="HTH_67"/>
    <property type="match status" value="1"/>
</dbReference>
<reference evidence="1 2" key="1">
    <citation type="submission" date="2018-03" db="EMBL/GenBank/DDBJ databases">
        <title>Chitinolytic properties of Streptosporangium nondiastaticum TBG75A20.</title>
        <authorList>
            <person name="Gayathri V."/>
            <person name="Shiburaj S."/>
        </authorList>
    </citation>
    <scope>NUCLEOTIDE SEQUENCE [LARGE SCALE GENOMIC DNA]</scope>
    <source>
        <strain evidence="1 2">TBG75A20</strain>
    </source>
</reference>
<dbReference type="OrthoDB" id="157052at2"/>
<protein>
    <recommendedName>
        <fullName evidence="3">SalK</fullName>
    </recommendedName>
</protein>
<gene>
    <name evidence="1" type="ORF">B7P34_13005</name>
</gene>
<proteinExistence type="predicted"/>
<accession>A0A9X7JRG6</accession>
<sequence length="290" mass="30573">MPEVTVPQSSPARRLWTAVEPLHALVYFAPETAAAARAVGLPSWWMGYFAGRAAPLGAVGPAPVAAMFHGFSPAMVARSLPDAWSFASPEAVLEARTEAVRAALDRTLPAGAGRSLARLAELLEQAVTGCDFEGRPLTAAWARVARPTDAAMRVWLAATVLREHRGDGHVLAAVHAGLGGLDTTLTHVATGGVPLAAVQDNRGWTEAEWEDSRRRLVERGVLDGEGRLTEAGAALRRRLEEDTDRLAASPLAALGAEGVEEAIRLAVPLSRHLVDTGALPVPNPMGAPRP</sequence>
<organism evidence="1 2">
    <name type="scientific">Streptosporangium nondiastaticum</name>
    <dbReference type="NCBI Taxonomy" id="35764"/>
    <lineage>
        <taxon>Bacteria</taxon>
        <taxon>Bacillati</taxon>
        <taxon>Actinomycetota</taxon>
        <taxon>Actinomycetes</taxon>
        <taxon>Streptosporangiales</taxon>
        <taxon>Streptosporangiaceae</taxon>
        <taxon>Streptosporangium</taxon>
    </lineage>
</organism>
<name>A0A9X7JRG6_9ACTN</name>
<dbReference type="NCBIfam" id="NF047719">
    <property type="entry name" value="SCO6745_fam_HTH"/>
    <property type="match status" value="1"/>
</dbReference>